<keyword evidence="5" id="KW-0328">Glycosyltransferase</keyword>
<evidence type="ECO:0000256" key="2">
    <source>
        <dbReference type="ARBA" id="ARBA00004922"/>
    </source>
</evidence>
<protein>
    <recommendedName>
        <fullName evidence="4">N-acetylgalactosaminide beta-1,3-galactosyltransferase</fullName>
        <ecNumber evidence="4">2.4.1.122</ecNumber>
    </recommendedName>
</protein>
<accession>A0A8E0RPC9</accession>
<evidence type="ECO:0000256" key="8">
    <source>
        <dbReference type="ARBA" id="ARBA00022741"/>
    </source>
</evidence>
<keyword evidence="7" id="KW-0812">Transmembrane</keyword>
<evidence type="ECO:0000256" key="11">
    <source>
        <dbReference type="ARBA" id="ARBA00023136"/>
    </source>
</evidence>
<dbReference type="PANTHER" id="PTHR23033:SF8">
    <property type="entry name" value="HEXOSYLTRANSFERASE"/>
    <property type="match status" value="1"/>
</dbReference>
<evidence type="ECO:0000259" key="12">
    <source>
        <dbReference type="Pfam" id="PF02434"/>
    </source>
</evidence>
<dbReference type="InterPro" id="IPR026050">
    <property type="entry name" value="C1GALT1/C1GALT1_chp1"/>
</dbReference>
<dbReference type="GO" id="GO:0016263">
    <property type="term" value="F:glycoprotein-N-acetylgalactosamine 3-beta-galactosyltransferase activity"/>
    <property type="evidence" value="ECO:0007669"/>
    <property type="project" value="UniProtKB-EC"/>
</dbReference>
<comment type="pathway">
    <text evidence="2">Protein modification; protein glycosylation.</text>
</comment>
<evidence type="ECO:0000256" key="9">
    <source>
        <dbReference type="ARBA" id="ARBA00022968"/>
    </source>
</evidence>
<dbReference type="UniPathway" id="UPA00378"/>
<keyword evidence="14" id="KW-1185">Reference proteome</keyword>
<evidence type="ECO:0000313" key="14">
    <source>
        <dbReference type="Proteomes" id="UP000728185"/>
    </source>
</evidence>
<reference evidence="13" key="1">
    <citation type="submission" date="2019-05" db="EMBL/GenBank/DDBJ databases">
        <title>Annotation for the trematode Fasciolopsis buski.</title>
        <authorList>
            <person name="Choi Y.-J."/>
        </authorList>
    </citation>
    <scope>NUCLEOTIDE SEQUENCE</scope>
    <source>
        <strain evidence="13">HT</strain>
        <tissue evidence="13">Whole worm</tissue>
    </source>
</reference>
<evidence type="ECO:0000256" key="7">
    <source>
        <dbReference type="ARBA" id="ARBA00022692"/>
    </source>
</evidence>
<gene>
    <name evidence="13" type="ORF">FBUS_08549</name>
</gene>
<keyword evidence="11" id="KW-0472">Membrane</keyword>
<comment type="caution">
    <text evidence="13">The sequence shown here is derived from an EMBL/GenBank/DDBJ whole genome shotgun (WGS) entry which is preliminary data.</text>
</comment>
<dbReference type="EMBL" id="LUCM01007634">
    <property type="protein sequence ID" value="KAA0189608.1"/>
    <property type="molecule type" value="Genomic_DNA"/>
</dbReference>
<dbReference type="AlphaFoldDB" id="A0A8E0RPC9"/>
<dbReference type="GO" id="GO:0016020">
    <property type="term" value="C:membrane"/>
    <property type="evidence" value="ECO:0007669"/>
    <property type="project" value="UniProtKB-SubCell"/>
</dbReference>
<dbReference type="PANTHER" id="PTHR23033">
    <property type="entry name" value="BETA1,3-GALACTOSYLTRANSFERASE"/>
    <property type="match status" value="1"/>
</dbReference>
<keyword evidence="8" id="KW-0547">Nucleotide-binding</keyword>
<keyword evidence="10" id="KW-1133">Transmembrane helix</keyword>
<proteinExistence type="inferred from homology"/>
<evidence type="ECO:0000256" key="6">
    <source>
        <dbReference type="ARBA" id="ARBA00022679"/>
    </source>
</evidence>
<evidence type="ECO:0000256" key="3">
    <source>
        <dbReference type="ARBA" id="ARBA00006462"/>
    </source>
</evidence>
<dbReference type="Gene3D" id="3.90.550.50">
    <property type="match status" value="1"/>
</dbReference>
<evidence type="ECO:0000256" key="10">
    <source>
        <dbReference type="ARBA" id="ARBA00022989"/>
    </source>
</evidence>
<keyword evidence="9" id="KW-0735">Signal-anchor</keyword>
<evidence type="ECO:0000256" key="4">
    <source>
        <dbReference type="ARBA" id="ARBA00012557"/>
    </source>
</evidence>
<dbReference type="InterPro" id="IPR003378">
    <property type="entry name" value="Fringe-like_glycosylTrfase"/>
</dbReference>
<keyword evidence="6" id="KW-0808">Transferase</keyword>
<dbReference type="Pfam" id="PF02434">
    <property type="entry name" value="Fringe"/>
    <property type="match status" value="1"/>
</dbReference>
<evidence type="ECO:0000256" key="1">
    <source>
        <dbReference type="ARBA" id="ARBA00004606"/>
    </source>
</evidence>
<organism evidence="13 14">
    <name type="scientific">Fasciolopsis buskii</name>
    <dbReference type="NCBI Taxonomy" id="27845"/>
    <lineage>
        <taxon>Eukaryota</taxon>
        <taxon>Metazoa</taxon>
        <taxon>Spiralia</taxon>
        <taxon>Lophotrochozoa</taxon>
        <taxon>Platyhelminthes</taxon>
        <taxon>Trematoda</taxon>
        <taxon>Digenea</taxon>
        <taxon>Plagiorchiida</taxon>
        <taxon>Echinostomata</taxon>
        <taxon>Echinostomatoidea</taxon>
        <taxon>Fasciolidae</taxon>
        <taxon>Fasciolopsis</taxon>
    </lineage>
</organism>
<name>A0A8E0RPC9_9TREM</name>
<comment type="similarity">
    <text evidence="3">Belongs to the glycosyltransferase 31 family. Beta3-Gal-T subfamily.</text>
</comment>
<dbReference type="EC" id="2.4.1.122" evidence="4"/>
<dbReference type="GO" id="GO:0000166">
    <property type="term" value="F:nucleotide binding"/>
    <property type="evidence" value="ECO:0007669"/>
    <property type="project" value="UniProtKB-KW"/>
</dbReference>
<dbReference type="OrthoDB" id="414175at2759"/>
<dbReference type="Proteomes" id="UP000728185">
    <property type="component" value="Unassembled WGS sequence"/>
</dbReference>
<comment type="subcellular location">
    <subcellularLocation>
        <location evidence="1">Membrane</location>
        <topology evidence="1">Single-pass type II membrane protein</topology>
    </subcellularLocation>
</comment>
<evidence type="ECO:0000256" key="5">
    <source>
        <dbReference type="ARBA" id="ARBA00022676"/>
    </source>
</evidence>
<feature type="domain" description="Fringe-like glycosyltransferase" evidence="12">
    <location>
        <begin position="8"/>
        <end position="105"/>
    </location>
</feature>
<evidence type="ECO:0000313" key="13">
    <source>
        <dbReference type="EMBL" id="KAA0189608.1"/>
    </source>
</evidence>
<sequence>MKHYADYDFFLKADDDTYTIVENLRFLLKDRDPESPMIMGRRWRPHVKQGYLSGGGGYVMSRAALRLIVNGLKNNPSCAGNEVGGAEDVRVGYCADQMGVKLIDSLDSDGYERFHPFSASGMLNSVDGSYPGWYKAYNYHKILTGFQCCSNFSVTFHYVSQDDMNLYEYFLYRLKLAPV</sequence>